<keyword evidence="9" id="KW-1185">Reference proteome</keyword>
<organism evidence="8 9">
    <name type="scientific">Peronospora destructor</name>
    <dbReference type="NCBI Taxonomy" id="86335"/>
    <lineage>
        <taxon>Eukaryota</taxon>
        <taxon>Sar</taxon>
        <taxon>Stramenopiles</taxon>
        <taxon>Oomycota</taxon>
        <taxon>Peronosporomycetes</taxon>
        <taxon>Peronosporales</taxon>
        <taxon>Peronosporaceae</taxon>
        <taxon>Peronospora</taxon>
    </lineage>
</organism>
<gene>
    <name evidence="8" type="ORF">PDE001_LOCUS1108</name>
</gene>
<evidence type="ECO:0000256" key="1">
    <source>
        <dbReference type="ARBA" id="ARBA00006044"/>
    </source>
</evidence>
<accession>A0AAV0T4H0</accession>
<evidence type="ECO:0000256" key="5">
    <source>
        <dbReference type="ARBA" id="ARBA00023295"/>
    </source>
</evidence>
<dbReference type="GO" id="GO:0004553">
    <property type="term" value="F:hydrolase activity, hydrolyzing O-glycosyl compounds"/>
    <property type="evidence" value="ECO:0007669"/>
    <property type="project" value="InterPro"/>
</dbReference>
<keyword evidence="3" id="KW-0136">Cellulose degradation</keyword>
<keyword evidence="6" id="KW-0624">Polysaccharide degradation</keyword>
<keyword evidence="5" id="KW-0326">Glycosidase</keyword>
<dbReference type="InterPro" id="IPR037019">
    <property type="entry name" value="Glyco_hydro_7_sf"/>
</dbReference>
<dbReference type="SUPFAM" id="SSF49899">
    <property type="entry name" value="Concanavalin A-like lectins/glucanases"/>
    <property type="match status" value="1"/>
</dbReference>
<feature type="compositionally biased region" description="Basic and acidic residues" evidence="7">
    <location>
        <begin position="46"/>
        <end position="55"/>
    </location>
</feature>
<dbReference type="EMBL" id="CANTFM010000184">
    <property type="protein sequence ID" value="CAI5714256.1"/>
    <property type="molecule type" value="Genomic_DNA"/>
</dbReference>
<evidence type="ECO:0000313" key="9">
    <source>
        <dbReference type="Proteomes" id="UP001162029"/>
    </source>
</evidence>
<evidence type="ECO:0000256" key="2">
    <source>
        <dbReference type="ARBA" id="ARBA00022801"/>
    </source>
</evidence>
<dbReference type="Pfam" id="PF00840">
    <property type="entry name" value="Glyco_hydro_7"/>
    <property type="match status" value="1"/>
</dbReference>
<keyword evidence="2" id="KW-0378">Hydrolase</keyword>
<comment type="caution">
    <text evidence="8">The sequence shown here is derived from an EMBL/GenBank/DDBJ whole genome shotgun (WGS) entry which is preliminary data.</text>
</comment>
<evidence type="ECO:0000256" key="7">
    <source>
        <dbReference type="SAM" id="MobiDB-lite"/>
    </source>
</evidence>
<sequence>MKSTTPQKADLSRRLLSLDSSYPAEANSTKPGVKSGSRPTSGGRPAEVEARHPDAAVKFMNIPVEGIGSTY</sequence>
<dbReference type="GO" id="GO:0030245">
    <property type="term" value="P:cellulose catabolic process"/>
    <property type="evidence" value="ECO:0007669"/>
    <property type="project" value="UniProtKB-KW"/>
</dbReference>
<keyword evidence="4" id="KW-0119">Carbohydrate metabolism</keyword>
<protein>
    <submittedName>
        <fullName evidence="8">Uncharacterized protein</fullName>
    </submittedName>
</protein>
<feature type="region of interest" description="Disordered" evidence="7">
    <location>
        <begin position="1"/>
        <end position="55"/>
    </location>
</feature>
<evidence type="ECO:0000256" key="6">
    <source>
        <dbReference type="ARBA" id="ARBA00023326"/>
    </source>
</evidence>
<evidence type="ECO:0000313" key="8">
    <source>
        <dbReference type="EMBL" id="CAI5714256.1"/>
    </source>
</evidence>
<dbReference type="InterPro" id="IPR013320">
    <property type="entry name" value="ConA-like_dom_sf"/>
</dbReference>
<comment type="similarity">
    <text evidence="1">Belongs to the glycosyl hydrolase 7 (cellulase C) family.</text>
</comment>
<name>A0AAV0T4H0_9STRA</name>
<dbReference type="Gene3D" id="2.70.100.10">
    <property type="entry name" value="Glycoside hydrolase, family 7, domain"/>
    <property type="match status" value="1"/>
</dbReference>
<evidence type="ECO:0000256" key="3">
    <source>
        <dbReference type="ARBA" id="ARBA00023001"/>
    </source>
</evidence>
<reference evidence="8" key="1">
    <citation type="submission" date="2022-12" db="EMBL/GenBank/DDBJ databases">
        <authorList>
            <person name="Webb A."/>
        </authorList>
    </citation>
    <scope>NUCLEOTIDE SEQUENCE</scope>
    <source>
        <strain evidence="8">Pd1</strain>
    </source>
</reference>
<evidence type="ECO:0000256" key="4">
    <source>
        <dbReference type="ARBA" id="ARBA00023277"/>
    </source>
</evidence>
<dbReference type="Proteomes" id="UP001162029">
    <property type="component" value="Unassembled WGS sequence"/>
</dbReference>
<dbReference type="InterPro" id="IPR001722">
    <property type="entry name" value="Glyco_hydro_7"/>
</dbReference>
<proteinExistence type="inferred from homology"/>
<dbReference type="AlphaFoldDB" id="A0AAV0T4H0"/>